<comment type="subcellular location">
    <subcellularLocation>
        <location evidence="1">Endomembrane system</location>
        <topology evidence="1">Multi-pass membrane protein</topology>
    </subcellularLocation>
</comment>
<dbReference type="GO" id="GO:0012505">
    <property type="term" value="C:endomembrane system"/>
    <property type="evidence" value="ECO:0007669"/>
    <property type="project" value="UniProtKB-SubCell"/>
</dbReference>
<feature type="transmembrane region" description="Helical" evidence="5">
    <location>
        <begin position="29"/>
        <end position="47"/>
    </location>
</feature>
<feature type="transmembrane region" description="Helical" evidence="5">
    <location>
        <begin position="53"/>
        <end position="73"/>
    </location>
</feature>
<keyword evidence="2 5" id="KW-0812">Transmembrane</keyword>
<accession>A0A1F4TNJ0</accession>
<dbReference type="EMBL" id="MEUF01000046">
    <property type="protein sequence ID" value="OGC34292.1"/>
    <property type="molecule type" value="Genomic_DNA"/>
</dbReference>
<evidence type="ECO:0000256" key="1">
    <source>
        <dbReference type="ARBA" id="ARBA00004127"/>
    </source>
</evidence>
<organism evidence="6 7">
    <name type="scientific">candidate division WOR-1 bacterium RIFOXYB2_FULL_48_7</name>
    <dbReference type="NCBI Taxonomy" id="1802583"/>
    <lineage>
        <taxon>Bacteria</taxon>
        <taxon>Bacillati</taxon>
        <taxon>Saganbacteria</taxon>
    </lineage>
</organism>
<feature type="transmembrane region" description="Helical" evidence="5">
    <location>
        <begin position="121"/>
        <end position="141"/>
    </location>
</feature>
<gene>
    <name evidence="6" type="ORF">A2311_01165</name>
</gene>
<evidence type="ECO:0000256" key="4">
    <source>
        <dbReference type="ARBA" id="ARBA00023136"/>
    </source>
</evidence>
<protein>
    <submittedName>
        <fullName evidence="6">Uncharacterized protein</fullName>
    </submittedName>
</protein>
<dbReference type="Pfam" id="PF04191">
    <property type="entry name" value="PEMT"/>
    <property type="match status" value="1"/>
</dbReference>
<dbReference type="AlphaFoldDB" id="A0A1F4TNJ0"/>
<feature type="transmembrane region" description="Helical" evidence="5">
    <location>
        <begin position="94"/>
        <end position="115"/>
    </location>
</feature>
<dbReference type="PROSITE" id="PS50244">
    <property type="entry name" value="S5A_REDUCTASE"/>
    <property type="match status" value="1"/>
</dbReference>
<sequence>MTIQWLLVIIFALNLALIWGIKAYSRAGLVILSCLPFLTVFFPQPRFDLDYFWWYPAGAGLLGLGLILAYLTYAEYKKNHQLLLDWPKKGFLTTGPYAFVRHPYYLALILAWFGWWLVWAAVYSLYFGMFILVLLWLNGWLEDKYVQEKRFGQAYKDYAGQTGMFWVK</sequence>
<proteinExistence type="predicted"/>
<feature type="transmembrane region" description="Helical" evidence="5">
    <location>
        <begin position="6"/>
        <end position="24"/>
    </location>
</feature>
<evidence type="ECO:0000313" key="6">
    <source>
        <dbReference type="EMBL" id="OGC34292.1"/>
    </source>
</evidence>
<evidence type="ECO:0000256" key="2">
    <source>
        <dbReference type="ARBA" id="ARBA00022692"/>
    </source>
</evidence>
<keyword evidence="4 5" id="KW-0472">Membrane</keyword>
<evidence type="ECO:0000313" key="7">
    <source>
        <dbReference type="Proteomes" id="UP000178951"/>
    </source>
</evidence>
<reference evidence="6 7" key="1">
    <citation type="journal article" date="2016" name="Nat. Commun.">
        <title>Thousands of microbial genomes shed light on interconnected biogeochemical processes in an aquifer system.</title>
        <authorList>
            <person name="Anantharaman K."/>
            <person name="Brown C.T."/>
            <person name="Hug L.A."/>
            <person name="Sharon I."/>
            <person name="Castelle C.J."/>
            <person name="Probst A.J."/>
            <person name="Thomas B.C."/>
            <person name="Singh A."/>
            <person name="Wilkins M.J."/>
            <person name="Karaoz U."/>
            <person name="Brodie E.L."/>
            <person name="Williams K.H."/>
            <person name="Hubbard S.S."/>
            <person name="Banfield J.F."/>
        </authorList>
    </citation>
    <scope>NUCLEOTIDE SEQUENCE [LARGE SCALE GENOMIC DNA]</scope>
</reference>
<name>A0A1F4TNJ0_UNCSA</name>
<dbReference type="Proteomes" id="UP000178951">
    <property type="component" value="Unassembled WGS sequence"/>
</dbReference>
<evidence type="ECO:0000256" key="3">
    <source>
        <dbReference type="ARBA" id="ARBA00022989"/>
    </source>
</evidence>
<dbReference type="InterPro" id="IPR007318">
    <property type="entry name" value="Phopholipid_MeTrfase"/>
</dbReference>
<comment type="caution">
    <text evidence="6">The sequence shown here is derived from an EMBL/GenBank/DDBJ whole genome shotgun (WGS) entry which is preliminary data.</text>
</comment>
<evidence type="ECO:0000256" key="5">
    <source>
        <dbReference type="SAM" id="Phobius"/>
    </source>
</evidence>
<keyword evidence="3 5" id="KW-1133">Transmembrane helix</keyword>
<dbReference type="Gene3D" id="1.20.120.1630">
    <property type="match status" value="1"/>
</dbReference>
<dbReference type="STRING" id="1802583.A2311_01165"/>